<keyword evidence="3" id="KW-1185">Reference proteome</keyword>
<gene>
    <name evidence="2" type="ORF">FPOA_04814</name>
</gene>
<organism evidence="2 3">
    <name type="scientific">Fusarium poae</name>
    <dbReference type="NCBI Taxonomy" id="36050"/>
    <lineage>
        <taxon>Eukaryota</taxon>
        <taxon>Fungi</taxon>
        <taxon>Dikarya</taxon>
        <taxon>Ascomycota</taxon>
        <taxon>Pezizomycotina</taxon>
        <taxon>Sordariomycetes</taxon>
        <taxon>Hypocreomycetidae</taxon>
        <taxon>Hypocreales</taxon>
        <taxon>Nectriaceae</taxon>
        <taxon>Fusarium</taxon>
    </lineage>
</organism>
<dbReference type="Proteomes" id="UP000091967">
    <property type="component" value="Unassembled WGS sequence"/>
</dbReference>
<reference evidence="2 3" key="1">
    <citation type="submission" date="2016-06" db="EMBL/GenBank/DDBJ databases">
        <title>Living apart together: crosstalk between the core and supernumerary genomes in a fungal plant pathogen.</title>
        <authorList>
            <person name="Vanheule A."/>
            <person name="Audenaert K."/>
            <person name="Warris S."/>
            <person name="Van De Geest H."/>
            <person name="Schijlen E."/>
            <person name="Hofte M."/>
            <person name="De Saeger S."/>
            <person name="Haesaert G."/>
            <person name="Waalwijk C."/>
            <person name="Van Der Lee T."/>
        </authorList>
    </citation>
    <scope>NUCLEOTIDE SEQUENCE [LARGE SCALE GENOMIC DNA]</scope>
    <source>
        <strain evidence="2 3">2516</strain>
    </source>
</reference>
<name>A0A1B8AUP9_FUSPO</name>
<feature type="region of interest" description="Disordered" evidence="1">
    <location>
        <begin position="279"/>
        <end position="307"/>
    </location>
</feature>
<feature type="compositionally biased region" description="Basic and acidic residues" evidence="1">
    <location>
        <begin position="290"/>
        <end position="307"/>
    </location>
</feature>
<dbReference type="OMA" id="KKAWTTF"/>
<evidence type="ECO:0000313" key="3">
    <source>
        <dbReference type="Proteomes" id="UP000091967"/>
    </source>
</evidence>
<protein>
    <submittedName>
        <fullName evidence="2">Uncharacterized protein</fullName>
    </submittedName>
</protein>
<evidence type="ECO:0000256" key="1">
    <source>
        <dbReference type="SAM" id="MobiDB-lite"/>
    </source>
</evidence>
<accession>A0A1B8AUP9</accession>
<feature type="compositionally biased region" description="Low complexity" evidence="1">
    <location>
        <begin position="165"/>
        <end position="176"/>
    </location>
</feature>
<dbReference type="AlphaFoldDB" id="A0A1B8AUP9"/>
<proteinExistence type="predicted"/>
<feature type="region of interest" description="Disordered" evidence="1">
    <location>
        <begin position="149"/>
        <end position="179"/>
    </location>
</feature>
<sequence length="307" mass="34300">MPASTHSVVNNNNEGIVEVASASASNPVHIILTPPTPIVPTTPGIIDRRGEDTHKEVYRLPDVSEEKEVVPKTDFSDEKQVYDGRDACDGKEVYIPDAGKQVYNVGIEREVHNLKLHDGHDEKQIYDPNTPTQGVYDAEKEVLYNLNQHDTNSNSTADQRRHSTSTESTETSQSQTKTNPFCYKRHVSKFNDAVDKKKKAWSTFTNNSSTAMSEKIVQMDKGWKQRVDVFEESTMAKMSAFDRSISDGMDRAGKGYNSTVSSWKTGVINKRNQSISSMKSLGSKCQISGKGDKEEMKEGVKEDKLEK</sequence>
<evidence type="ECO:0000313" key="2">
    <source>
        <dbReference type="EMBL" id="OBS24268.1"/>
    </source>
</evidence>
<comment type="caution">
    <text evidence="2">The sequence shown here is derived from an EMBL/GenBank/DDBJ whole genome shotgun (WGS) entry which is preliminary data.</text>
</comment>
<dbReference type="EMBL" id="LYXU01000002">
    <property type="protein sequence ID" value="OBS24268.1"/>
    <property type="molecule type" value="Genomic_DNA"/>
</dbReference>